<dbReference type="PANTHER" id="PTHR18901:SF38">
    <property type="entry name" value="PSEUDOURIDINE-5'-PHOSPHATASE"/>
    <property type="match status" value="1"/>
</dbReference>
<dbReference type="InterPro" id="IPR023198">
    <property type="entry name" value="PGP-like_dom2"/>
</dbReference>
<dbReference type="SFLD" id="SFLDG01135">
    <property type="entry name" value="C1.5.6:_HAD__Beta-PGM__Phospha"/>
    <property type="match status" value="1"/>
</dbReference>
<dbReference type="Pfam" id="PF00702">
    <property type="entry name" value="Hydrolase"/>
    <property type="match status" value="1"/>
</dbReference>
<dbReference type="PRINTS" id="PR00413">
    <property type="entry name" value="HADHALOGNASE"/>
</dbReference>
<name>A0A8K1CIU2_PYTOL</name>
<dbReference type="Gene3D" id="1.10.150.240">
    <property type="entry name" value="Putative phosphatase, domain 2"/>
    <property type="match status" value="1"/>
</dbReference>
<dbReference type="SFLD" id="SFLDG01129">
    <property type="entry name" value="C1.5:_HAD__Beta-PGM__Phosphata"/>
    <property type="match status" value="1"/>
</dbReference>
<gene>
    <name evidence="1" type="ORF">Poli38472_002441</name>
</gene>
<dbReference type="Gene3D" id="3.40.50.1000">
    <property type="entry name" value="HAD superfamily/HAD-like"/>
    <property type="match status" value="1"/>
</dbReference>
<dbReference type="NCBIfam" id="TIGR01509">
    <property type="entry name" value="HAD-SF-IA-v3"/>
    <property type="match status" value="1"/>
</dbReference>
<dbReference type="OrthoDB" id="40579at2759"/>
<dbReference type="SUPFAM" id="SSF56784">
    <property type="entry name" value="HAD-like"/>
    <property type="match status" value="1"/>
</dbReference>
<dbReference type="Proteomes" id="UP000794436">
    <property type="component" value="Unassembled WGS sequence"/>
</dbReference>
<dbReference type="PANTHER" id="PTHR18901">
    <property type="entry name" value="2-DEOXYGLUCOSE-6-PHOSPHATE PHOSPHATASE 2"/>
    <property type="match status" value="1"/>
</dbReference>
<sequence>MAHDGRALIFDLDGTLLDMEPISIKSLASVVGAHGGGYSLASHKRILGRASAQWTAVLIEEYKLEGKIEPTDMAAQWEAQLKASYHEIGLMPGAIEFLQKMKAKGIPMAIGTSSSQAAVAAKRSHNPELFSFFDIVVCGDDKDVKFGKPAPDIFLTAARRLLGDDFDASKCVVFEDSPNGVAAARAAGMKAVALPDGRFYTEDEEKHEKFYEADEILDGLLSFDETKYGFQ</sequence>
<dbReference type="GO" id="GO:0016791">
    <property type="term" value="F:phosphatase activity"/>
    <property type="evidence" value="ECO:0007669"/>
    <property type="project" value="TreeGrafter"/>
</dbReference>
<dbReference type="InterPro" id="IPR006439">
    <property type="entry name" value="HAD-SF_hydro_IA"/>
</dbReference>
<organism evidence="1 2">
    <name type="scientific">Pythium oligandrum</name>
    <name type="common">Mycoparasitic fungus</name>
    <dbReference type="NCBI Taxonomy" id="41045"/>
    <lineage>
        <taxon>Eukaryota</taxon>
        <taxon>Sar</taxon>
        <taxon>Stramenopiles</taxon>
        <taxon>Oomycota</taxon>
        <taxon>Peronosporomycetes</taxon>
        <taxon>Pythiales</taxon>
        <taxon>Pythiaceae</taxon>
        <taxon>Pythium</taxon>
    </lineage>
</organism>
<comment type="caution">
    <text evidence="1">The sequence shown here is derived from an EMBL/GenBank/DDBJ whole genome shotgun (WGS) entry which is preliminary data.</text>
</comment>
<dbReference type="AlphaFoldDB" id="A0A8K1CIU2"/>
<accession>A0A8K1CIU2</accession>
<dbReference type="SFLD" id="SFLDS00003">
    <property type="entry name" value="Haloacid_Dehalogenase"/>
    <property type="match status" value="1"/>
</dbReference>
<evidence type="ECO:0000313" key="2">
    <source>
        <dbReference type="Proteomes" id="UP000794436"/>
    </source>
</evidence>
<proteinExistence type="predicted"/>
<reference evidence="1" key="1">
    <citation type="submission" date="2019-03" db="EMBL/GenBank/DDBJ databases">
        <title>Long read genome sequence of the mycoparasitic Pythium oligandrum ATCC 38472 isolated from sugarbeet rhizosphere.</title>
        <authorList>
            <person name="Gaulin E."/>
        </authorList>
    </citation>
    <scope>NUCLEOTIDE SEQUENCE</scope>
    <source>
        <strain evidence="1">ATCC 38472_TT</strain>
    </source>
</reference>
<keyword evidence="2" id="KW-1185">Reference proteome</keyword>
<dbReference type="InterPro" id="IPR036412">
    <property type="entry name" value="HAD-like_sf"/>
</dbReference>
<evidence type="ECO:0000313" key="1">
    <source>
        <dbReference type="EMBL" id="TMW63500.1"/>
    </source>
</evidence>
<dbReference type="EMBL" id="SPLM01000072">
    <property type="protein sequence ID" value="TMW63500.1"/>
    <property type="molecule type" value="Genomic_DNA"/>
</dbReference>
<dbReference type="InterPro" id="IPR023214">
    <property type="entry name" value="HAD_sf"/>
</dbReference>
<protein>
    <submittedName>
        <fullName evidence="1">Uncharacterized protein</fullName>
    </submittedName>
</protein>